<keyword evidence="2" id="KW-1185">Reference proteome</keyword>
<dbReference type="Proteomes" id="UP001239111">
    <property type="component" value="Chromosome 3"/>
</dbReference>
<dbReference type="EMBL" id="CM056743">
    <property type="protein sequence ID" value="KAJ8673746.1"/>
    <property type="molecule type" value="Genomic_DNA"/>
</dbReference>
<proteinExistence type="predicted"/>
<name>A0ACC2NRI4_9HYME</name>
<evidence type="ECO:0000313" key="2">
    <source>
        <dbReference type="Proteomes" id="UP001239111"/>
    </source>
</evidence>
<gene>
    <name evidence="1" type="ORF">QAD02_005008</name>
</gene>
<sequence>MLEVIMDKKPTFDANYLYRKSSEGPIGVNAVLTLNPTSGDVEDEWGTDQFYLPHGIHIDALGNFWLTDVALHQIFKFPRRMNPSLDTHEPSLVLGERFVPGYDAMHFCQPTSVVTMPGDGGEIIVADGYCNERIVIFDREGRPLAQLPPRGNENFLRLRVPHSLTILKRGDLCVADREHQRIVCFNLTRALESVESRDRASSYLPLAIHRPGVCKIFGIASHDDMLYAINGPTTPNNPVMGFTISPDQGSVLSTWSPTYETFTNPHSIATSANGTTLYVSEIGPNVVWKFRLISNWKM</sequence>
<reference evidence="1" key="1">
    <citation type="submission" date="2023-04" db="EMBL/GenBank/DDBJ databases">
        <title>A chromosome-level genome assembly of the parasitoid wasp Eretmocerus hayati.</title>
        <authorList>
            <person name="Zhong Y."/>
            <person name="Liu S."/>
            <person name="Liu Y."/>
        </authorList>
    </citation>
    <scope>NUCLEOTIDE SEQUENCE</scope>
    <source>
        <strain evidence="1">ZJU_SS_LIU_2023</strain>
    </source>
</reference>
<evidence type="ECO:0000313" key="1">
    <source>
        <dbReference type="EMBL" id="KAJ8673746.1"/>
    </source>
</evidence>
<accession>A0ACC2NRI4</accession>
<organism evidence="1 2">
    <name type="scientific">Eretmocerus hayati</name>
    <dbReference type="NCBI Taxonomy" id="131215"/>
    <lineage>
        <taxon>Eukaryota</taxon>
        <taxon>Metazoa</taxon>
        <taxon>Ecdysozoa</taxon>
        <taxon>Arthropoda</taxon>
        <taxon>Hexapoda</taxon>
        <taxon>Insecta</taxon>
        <taxon>Pterygota</taxon>
        <taxon>Neoptera</taxon>
        <taxon>Endopterygota</taxon>
        <taxon>Hymenoptera</taxon>
        <taxon>Apocrita</taxon>
        <taxon>Proctotrupomorpha</taxon>
        <taxon>Chalcidoidea</taxon>
        <taxon>Aphelinidae</taxon>
        <taxon>Aphelininae</taxon>
        <taxon>Eretmocerus</taxon>
    </lineage>
</organism>
<comment type="caution">
    <text evidence="1">The sequence shown here is derived from an EMBL/GenBank/DDBJ whole genome shotgun (WGS) entry which is preliminary data.</text>
</comment>
<protein>
    <submittedName>
        <fullName evidence="1">Uncharacterized protein</fullName>
    </submittedName>
</protein>